<keyword evidence="2" id="KW-0436">Ligase</keyword>
<gene>
    <name evidence="5" type="ORF">KY465_00780</name>
</gene>
<evidence type="ECO:0000256" key="1">
    <source>
        <dbReference type="ARBA" id="ARBA00006432"/>
    </source>
</evidence>
<evidence type="ECO:0000256" key="2">
    <source>
        <dbReference type="ARBA" id="ARBA00022598"/>
    </source>
</evidence>
<proteinExistence type="inferred from homology"/>
<dbReference type="PANTHER" id="PTHR43201">
    <property type="entry name" value="ACYL-COA SYNTHETASE"/>
    <property type="match status" value="1"/>
</dbReference>
<dbReference type="Pfam" id="PF13193">
    <property type="entry name" value="AMP-binding_C"/>
    <property type="match status" value="1"/>
</dbReference>
<evidence type="ECO:0000313" key="6">
    <source>
        <dbReference type="Proteomes" id="UP001430804"/>
    </source>
</evidence>
<accession>A0ABS6WIN7</accession>
<dbReference type="InterPro" id="IPR025110">
    <property type="entry name" value="AMP-bd_C"/>
</dbReference>
<reference evidence="5" key="1">
    <citation type="submission" date="2021-07" db="EMBL/GenBank/DDBJ databases">
        <title>Pseudohoeflea marina sp. nov. a polyhydroxyalcanoate-producing bacterium.</title>
        <authorList>
            <person name="Zheng W."/>
            <person name="Yu S."/>
            <person name="Huang Y."/>
        </authorList>
    </citation>
    <scope>NUCLEOTIDE SEQUENCE</scope>
    <source>
        <strain evidence="5">DP4N28-3</strain>
    </source>
</reference>
<dbReference type="RefSeq" id="WP_219157419.1">
    <property type="nucleotide sequence ID" value="NZ_JAHWQX010000001.1"/>
</dbReference>
<name>A0ABS6WIN7_9HYPH</name>
<keyword evidence="6" id="KW-1185">Reference proteome</keyword>
<feature type="domain" description="AMP-binding enzyme C-terminal" evidence="4">
    <location>
        <begin position="445"/>
        <end position="517"/>
    </location>
</feature>
<evidence type="ECO:0000259" key="4">
    <source>
        <dbReference type="Pfam" id="PF13193"/>
    </source>
</evidence>
<sequence>MSNPFLGKTYGESIAELATKYAHRDALVFRDTRYSYRHMKREADAYSARLAALGLRQGDHVSILLPNRPEFLWAWLGAAQMGLVVVMINTRLKRDEIAYQLAQSDSKAVIVPGAGAFRDFLGELSELAPALRSGTAGTLQSERLPELRWVIALDTVPEDYRGATDWSRPPTERHEAPAMVEDVETPGIIGYSSGTTALPKGALISHQVWRKAWDIGTPVDFTENDCLYMAIPLFGSMATMNGALPIWVRGGKVVLGEQFDAAACLAAIEREKVTVIHLLPPIVRALLDDAAFDRHDRSSLRVGYVLSVDPDVLNAVSDGLGIPGMMTGYGMTETTTVLTRNRWDDPRDVRHTTQGKPLPDIEVRIIDPESRREMPVDQPGEIWARGYCNMLGYYKKPEETARALTKDGWLRTGDVGHMRADGRLVYIGRLGDGYKSRGFNVSPAEIEYAINSHPEVAISAVVGIPWPGENDIGIAYVVLKEGCEVDSAALLDRLRGQLASYKLPHHLFLVDELPMTSGTGKIQKFKLKEDALVRLGVDVPPVAAARAGS</sequence>
<comment type="similarity">
    <text evidence="1">Belongs to the ATP-dependent AMP-binding enzyme family.</text>
</comment>
<organism evidence="5 6">
    <name type="scientific">Pseudohoeflea coraliihabitans</name>
    <dbReference type="NCBI Taxonomy" id="2860393"/>
    <lineage>
        <taxon>Bacteria</taxon>
        <taxon>Pseudomonadati</taxon>
        <taxon>Pseudomonadota</taxon>
        <taxon>Alphaproteobacteria</taxon>
        <taxon>Hyphomicrobiales</taxon>
        <taxon>Rhizobiaceae</taxon>
        <taxon>Pseudohoeflea</taxon>
    </lineage>
</organism>
<dbReference type="InterPro" id="IPR000873">
    <property type="entry name" value="AMP-dep_synth/lig_dom"/>
</dbReference>
<dbReference type="Pfam" id="PF00501">
    <property type="entry name" value="AMP-binding"/>
    <property type="match status" value="1"/>
</dbReference>
<dbReference type="EMBL" id="JAHWQX010000001">
    <property type="protein sequence ID" value="MBW3095806.1"/>
    <property type="molecule type" value="Genomic_DNA"/>
</dbReference>
<evidence type="ECO:0000313" key="5">
    <source>
        <dbReference type="EMBL" id="MBW3095806.1"/>
    </source>
</evidence>
<dbReference type="Proteomes" id="UP001430804">
    <property type="component" value="Unassembled WGS sequence"/>
</dbReference>
<comment type="caution">
    <text evidence="5">The sequence shown here is derived from an EMBL/GenBank/DDBJ whole genome shotgun (WGS) entry which is preliminary data.</text>
</comment>
<protein>
    <submittedName>
        <fullName evidence="5">AMP-binding protein</fullName>
    </submittedName>
</protein>
<dbReference type="PANTHER" id="PTHR43201:SF5">
    <property type="entry name" value="MEDIUM-CHAIN ACYL-COA LIGASE ACSF2, MITOCHONDRIAL"/>
    <property type="match status" value="1"/>
</dbReference>
<feature type="domain" description="AMP-dependent synthetase/ligase" evidence="3">
    <location>
        <begin position="17"/>
        <end position="394"/>
    </location>
</feature>
<evidence type="ECO:0000259" key="3">
    <source>
        <dbReference type="Pfam" id="PF00501"/>
    </source>
</evidence>